<organism evidence="1 2">
    <name type="scientific">Plasmopara halstedii</name>
    <name type="common">Downy mildew of sunflower</name>
    <dbReference type="NCBI Taxonomy" id="4781"/>
    <lineage>
        <taxon>Eukaryota</taxon>
        <taxon>Sar</taxon>
        <taxon>Stramenopiles</taxon>
        <taxon>Oomycota</taxon>
        <taxon>Peronosporomycetes</taxon>
        <taxon>Peronosporales</taxon>
        <taxon>Peronosporaceae</taxon>
        <taxon>Plasmopara</taxon>
    </lineage>
</organism>
<keyword evidence="2" id="KW-1185">Reference proteome</keyword>
<dbReference type="OrthoDB" id="10476254at2759"/>
<proteinExistence type="predicted"/>
<reference evidence="2" key="1">
    <citation type="submission" date="2014-09" db="EMBL/GenBank/DDBJ databases">
        <authorList>
            <person name="Sharma Rahul"/>
            <person name="Thines Marco"/>
        </authorList>
    </citation>
    <scope>NUCLEOTIDE SEQUENCE [LARGE SCALE GENOMIC DNA]</scope>
</reference>
<protein>
    <submittedName>
        <fullName evidence="1">Uncharacterized protein</fullName>
    </submittedName>
</protein>
<dbReference type="Proteomes" id="UP000054928">
    <property type="component" value="Unassembled WGS sequence"/>
</dbReference>
<dbReference type="GeneID" id="36409388"/>
<name>A0A0P1ATL9_PLAHL</name>
<accession>A0A0P1ATL9</accession>
<evidence type="ECO:0000313" key="2">
    <source>
        <dbReference type="Proteomes" id="UP000054928"/>
    </source>
</evidence>
<sequence>MLTPPPSPPSRLGPVADTTIIVRRRKNKRLRSADDFSHLTANESPKDVTGVTTNNYFSVLEQIEMEYELVESHLSPDLGLSFQIKPTVVHVPDAVKKSVKASPFLTKHHTKIVKPSKPIPVAETAEAMIGDVADVQLVLRPDRRHMAESRVTSAHKVLNSATNADKLIQFARQSPLPLNHAIRV</sequence>
<dbReference type="RefSeq" id="XP_024580432.1">
    <property type="nucleotide sequence ID" value="XM_024730123.1"/>
</dbReference>
<evidence type="ECO:0000313" key="1">
    <source>
        <dbReference type="EMBL" id="CEG44063.1"/>
    </source>
</evidence>
<dbReference type="AlphaFoldDB" id="A0A0P1ATL9"/>
<dbReference type="EMBL" id="CCYD01000810">
    <property type="protein sequence ID" value="CEG44063.1"/>
    <property type="molecule type" value="Genomic_DNA"/>
</dbReference>